<keyword evidence="15" id="KW-1185">Reference proteome</keyword>
<dbReference type="GO" id="GO:0051075">
    <property type="term" value="F:S-adenosylmethionine:tRNA ribosyltransferase-isomerase activity"/>
    <property type="evidence" value="ECO:0007669"/>
    <property type="project" value="UniProtKB-EC"/>
</dbReference>
<dbReference type="RefSeq" id="WP_108621112.1">
    <property type="nucleotide sequence ID" value="NZ_CP028901.1"/>
</dbReference>
<keyword evidence="14" id="KW-0413">Isomerase</keyword>
<comment type="function">
    <text evidence="13">Transfers and isomerizes the ribose moiety from AdoMet to the 7-aminomethyl group of 7-deazaguanine (preQ1-tRNA) to give epoxyqueuosine (oQ-tRNA).</text>
</comment>
<dbReference type="GO" id="GO:0005737">
    <property type="term" value="C:cytoplasm"/>
    <property type="evidence" value="ECO:0007669"/>
    <property type="project" value="UniProtKB-SubCell"/>
</dbReference>
<dbReference type="AlphaFoldDB" id="A0A2R4XIV2"/>
<dbReference type="InterPro" id="IPR003699">
    <property type="entry name" value="QueA"/>
</dbReference>
<evidence type="ECO:0000256" key="3">
    <source>
        <dbReference type="ARBA" id="ARBA00011245"/>
    </source>
</evidence>
<evidence type="ECO:0000256" key="11">
    <source>
        <dbReference type="ARBA" id="ARBA00069325"/>
    </source>
</evidence>
<dbReference type="UniPathway" id="UPA00392"/>
<gene>
    <name evidence="13" type="primary">queA</name>
    <name evidence="14" type="ORF">DBV39_08195</name>
</gene>
<dbReference type="InterPro" id="IPR036100">
    <property type="entry name" value="QueA_sf"/>
</dbReference>
<dbReference type="KEGG" id="boz:DBV39_08195"/>
<dbReference type="EC" id="2.4.99.17" evidence="10 13"/>
<keyword evidence="4 13" id="KW-0963">Cytoplasm</keyword>
<evidence type="ECO:0000313" key="15">
    <source>
        <dbReference type="Proteomes" id="UP000244571"/>
    </source>
</evidence>
<dbReference type="PANTHER" id="PTHR30307">
    <property type="entry name" value="S-ADENOSYLMETHIONINE:TRNA RIBOSYLTRANSFERASE-ISOMERASE"/>
    <property type="match status" value="1"/>
</dbReference>
<dbReference type="SUPFAM" id="SSF111337">
    <property type="entry name" value="QueA-like"/>
    <property type="match status" value="1"/>
</dbReference>
<evidence type="ECO:0000313" key="14">
    <source>
        <dbReference type="EMBL" id="AWB33683.1"/>
    </source>
</evidence>
<evidence type="ECO:0000256" key="4">
    <source>
        <dbReference type="ARBA" id="ARBA00022490"/>
    </source>
</evidence>
<comment type="pathway">
    <text evidence="2 13">tRNA modification; tRNA-queuosine biosynthesis.</text>
</comment>
<evidence type="ECO:0000256" key="8">
    <source>
        <dbReference type="ARBA" id="ARBA00052751"/>
    </source>
</evidence>
<dbReference type="NCBIfam" id="TIGR00113">
    <property type="entry name" value="queA"/>
    <property type="match status" value="1"/>
</dbReference>
<dbReference type="HAMAP" id="MF_00113">
    <property type="entry name" value="QueA"/>
    <property type="match status" value="1"/>
</dbReference>
<proteinExistence type="inferred from homology"/>
<comment type="catalytic activity">
    <reaction evidence="8 13">
        <text>7-aminomethyl-7-carbaguanosine(34) in tRNA + S-adenosyl-L-methionine = epoxyqueuosine(34) in tRNA + adenine + L-methionine + 2 H(+)</text>
        <dbReference type="Rhea" id="RHEA:32155"/>
        <dbReference type="Rhea" id="RHEA-COMP:10342"/>
        <dbReference type="Rhea" id="RHEA-COMP:18582"/>
        <dbReference type="ChEBI" id="CHEBI:15378"/>
        <dbReference type="ChEBI" id="CHEBI:16708"/>
        <dbReference type="ChEBI" id="CHEBI:57844"/>
        <dbReference type="ChEBI" id="CHEBI:59789"/>
        <dbReference type="ChEBI" id="CHEBI:82833"/>
        <dbReference type="ChEBI" id="CHEBI:194443"/>
        <dbReference type="EC" id="2.4.99.17"/>
    </reaction>
</comment>
<dbReference type="Gene3D" id="2.40.10.240">
    <property type="entry name" value="QueA-like"/>
    <property type="match status" value="1"/>
</dbReference>
<evidence type="ECO:0000256" key="2">
    <source>
        <dbReference type="ARBA" id="ARBA00004691"/>
    </source>
</evidence>
<keyword evidence="6 13" id="KW-0949">S-adenosyl-L-methionine</keyword>
<comment type="subunit">
    <text evidence="3 13">Monomer.</text>
</comment>
<keyword evidence="5 13" id="KW-0808">Transferase</keyword>
<comment type="similarity">
    <text evidence="9 13">Belongs to the QueA family.</text>
</comment>
<keyword evidence="7 13" id="KW-0671">Queuosine biosynthesis</keyword>
<dbReference type="InterPro" id="IPR042118">
    <property type="entry name" value="QueA_dom1"/>
</dbReference>
<name>A0A2R4XIV2_9BURK</name>
<dbReference type="OrthoDB" id="9805933at2"/>
<dbReference type="NCBIfam" id="NF001140">
    <property type="entry name" value="PRK00147.1"/>
    <property type="match status" value="1"/>
</dbReference>
<evidence type="ECO:0000256" key="1">
    <source>
        <dbReference type="ARBA" id="ARBA00004496"/>
    </source>
</evidence>
<evidence type="ECO:0000256" key="10">
    <source>
        <dbReference type="ARBA" id="ARBA00066503"/>
    </source>
</evidence>
<evidence type="ECO:0000256" key="7">
    <source>
        <dbReference type="ARBA" id="ARBA00022785"/>
    </source>
</evidence>
<organism evidence="14 15">
    <name type="scientific">Orrella marina</name>
    <dbReference type="NCBI Taxonomy" id="2163011"/>
    <lineage>
        <taxon>Bacteria</taxon>
        <taxon>Pseudomonadati</taxon>
        <taxon>Pseudomonadota</taxon>
        <taxon>Betaproteobacteria</taxon>
        <taxon>Burkholderiales</taxon>
        <taxon>Alcaligenaceae</taxon>
        <taxon>Orrella</taxon>
    </lineage>
</organism>
<evidence type="ECO:0000256" key="9">
    <source>
        <dbReference type="ARBA" id="ARBA00061210"/>
    </source>
</evidence>
<dbReference type="InterPro" id="IPR042119">
    <property type="entry name" value="QueA_dom2"/>
</dbReference>
<dbReference type="GO" id="GO:0008616">
    <property type="term" value="P:tRNA queuosine(34) biosynthetic process"/>
    <property type="evidence" value="ECO:0007669"/>
    <property type="project" value="UniProtKB-UniRule"/>
</dbReference>
<sequence>MTTAPSTTLTLDDFNYELPQDLIAQFPAASRTDSRLLHLAADGSLVDRAFTDIMQLIRPGDLLVFNDTRVIKARLHASKRTGGRVEVLIERIISPHEALAHVRASKSPKPGTWLEFDSTVQKAGEPGSKAEVTAREEDLFLLRFEQPVLEVLDEIGHVPLPPYITHQDDDQDASRYQTVYARHPGAVAAPTAGLHFDQTLLDELARRGIKQAFVTLHIGAGTFQPVRESDLSRHKMHSEWYTIDQACADLIQETRRQGSRVIAVGTTSVRALESSAVANLGRVSAHSDQTRLFITPGFEWKVVDAMITNFHLPKSTLLMLVASFCGLQSMRDAYAHAVAQRYRFFSYGDAMFIEKPTIQEGFCHAV</sequence>
<dbReference type="FunFam" id="3.40.1780.10:FF:000001">
    <property type="entry name" value="S-adenosylmethionine:tRNA ribosyltransferase-isomerase"/>
    <property type="match status" value="1"/>
</dbReference>
<dbReference type="Gene3D" id="3.40.1780.10">
    <property type="entry name" value="QueA-like"/>
    <property type="match status" value="1"/>
</dbReference>
<evidence type="ECO:0000256" key="6">
    <source>
        <dbReference type="ARBA" id="ARBA00022691"/>
    </source>
</evidence>
<protein>
    <recommendedName>
        <fullName evidence="11 13">S-adenosylmethionine:tRNA ribosyltransferase-isomerase</fullName>
        <ecNumber evidence="10 13">2.4.99.17</ecNumber>
    </recommendedName>
    <alternativeName>
        <fullName evidence="12 13">Queuosine biosynthesis protein QueA</fullName>
    </alternativeName>
</protein>
<evidence type="ECO:0000256" key="12">
    <source>
        <dbReference type="ARBA" id="ARBA00076160"/>
    </source>
</evidence>
<comment type="subcellular location">
    <subcellularLocation>
        <location evidence="1 13">Cytoplasm</location>
    </subcellularLocation>
</comment>
<dbReference type="Proteomes" id="UP000244571">
    <property type="component" value="Chromosome"/>
</dbReference>
<reference evidence="14 15" key="1">
    <citation type="submission" date="2018-04" db="EMBL/GenBank/DDBJ databases">
        <title>Bordetella sp. HZ20 isolated from seawater.</title>
        <authorList>
            <person name="Sun C."/>
        </authorList>
    </citation>
    <scope>NUCLEOTIDE SEQUENCE [LARGE SCALE GENOMIC DNA]</scope>
    <source>
        <strain evidence="14 15">HZ20</strain>
    </source>
</reference>
<accession>A0A2R4XIV2</accession>
<evidence type="ECO:0000256" key="13">
    <source>
        <dbReference type="HAMAP-Rule" id="MF_00113"/>
    </source>
</evidence>
<dbReference type="PANTHER" id="PTHR30307:SF0">
    <property type="entry name" value="S-ADENOSYLMETHIONINE:TRNA RIBOSYLTRANSFERASE-ISOMERASE"/>
    <property type="match status" value="1"/>
</dbReference>
<dbReference type="EMBL" id="CP028901">
    <property type="protein sequence ID" value="AWB33683.1"/>
    <property type="molecule type" value="Genomic_DNA"/>
</dbReference>
<evidence type="ECO:0000256" key="5">
    <source>
        <dbReference type="ARBA" id="ARBA00022679"/>
    </source>
</evidence>
<dbReference type="Pfam" id="PF02547">
    <property type="entry name" value="Queuosine_synth"/>
    <property type="match status" value="1"/>
</dbReference>